<feature type="region of interest" description="Disordered" evidence="1">
    <location>
        <begin position="1"/>
        <end position="40"/>
    </location>
</feature>
<sequence>MAIGSATNSERLSGSRTQQQITAFNQPRMMPHASIDRGGGDQSECLYFYLLG</sequence>
<proteinExistence type="predicted"/>
<evidence type="ECO:0000313" key="2">
    <source>
        <dbReference type="EMBL" id="CDM35183.1"/>
    </source>
</evidence>
<gene>
    <name evidence="2" type="ORF">PROQFM164_S04g000064</name>
</gene>
<dbReference type="AlphaFoldDB" id="W6QEN0"/>
<keyword evidence="3" id="KW-1185">Reference proteome</keyword>
<feature type="compositionally biased region" description="Polar residues" evidence="1">
    <location>
        <begin position="1"/>
        <end position="25"/>
    </location>
</feature>
<protein>
    <submittedName>
        <fullName evidence="2">Genomic scaffold, ProqFM164S04</fullName>
    </submittedName>
</protein>
<organism evidence="2 3">
    <name type="scientific">Penicillium roqueforti (strain FM164)</name>
    <dbReference type="NCBI Taxonomy" id="1365484"/>
    <lineage>
        <taxon>Eukaryota</taxon>
        <taxon>Fungi</taxon>
        <taxon>Dikarya</taxon>
        <taxon>Ascomycota</taxon>
        <taxon>Pezizomycotina</taxon>
        <taxon>Eurotiomycetes</taxon>
        <taxon>Eurotiomycetidae</taxon>
        <taxon>Eurotiales</taxon>
        <taxon>Aspergillaceae</taxon>
        <taxon>Penicillium</taxon>
    </lineage>
</organism>
<reference evidence="2" key="1">
    <citation type="journal article" date="2014" name="Nat. Commun.">
        <title>Multiple recent horizontal transfers of a large genomic region in cheese making fungi.</title>
        <authorList>
            <person name="Cheeseman K."/>
            <person name="Ropars J."/>
            <person name="Renault P."/>
            <person name="Dupont J."/>
            <person name="Gouzy J."/>
            <person name="Branca A."/>
            <person name="Abraham A.L."/>
            <person name="Ceppi M."/>
            <person name="Conseiller E."/>
            <person name="Debuchy R."/>
            <person name="Malagnac F."/>
            <person name="Goarin A."/>
            <person name="Silar P."/>
            <person name="Lacoste S."/>
            <person name="Sallet E."/>
            <person name="Bensimon A."/>
            <person name="Giraud T."/>
            <person name="Brygoo Y."/>
        </authorList>
    </citation>
    <scope>NUCLEOTIDE SEQUENCE [LARGE SCALE GENOMIC DNA]</scope>
    <source>
        <strain evidence="2">FM164</strain>
    </source>
</reference>
<evidence type="ECO:0000313" key="3">
    <source>
        <dbReference type="Proteomes" id="UP000030686"/>
    </source>
</evidence>
<accession>W6QEN0</accession>
<dbReference type="Proteomes" id="UP000030686">
    <property type="component" value="Unassembled WGS sequence"/>
</dbReference>
<dbReference type="EMBL" id="HG792018">
    <property type="protein sequence ID" value="CDM35183.1"/>
    <property type="molecule type" value="Genomic_DNA"/>
</dbReference>
<name>W6QEN0_PENRF</name>
<evidence type="ECO:0000256" key="1">
    <source>
        <dbReference type="SAM" id="MobiDB-lite"/>
    </source>
</evidence>